<dbReference type="RefSeq" id="WP_090062661.1">
    <property type="nucleotide sequence ID" value="NZ_FORH01000009.1"/>
</dbReference>
<accession>A0A1I3WW81</accession>
<evidence type="ECO:0000313" key="3">
    <source>
        <dbReference type="EMBL" id="SFK11742.1"/>
    </source>
</evidence>
<feature type="domain" description="CAAX prenyl protease 2/Lysostaphin resistance protein A-like" evidence="2">
    <location>
        <begin position="151"/>
        <end position="247"/>
    </location>
</feature>
<feature type="transmembrane region" description="Helical" evidence="1">
    <location>
        <begin position="235"/>
        <end position="253"/>
    </location>
</feature>
<evidence type="ECO:0000256" key="1">
    <source>
        <dbReference type="SAM" id="Phobius"/>
    </source>
</evidence>
<feature type="transmembrane region" description="Helical" evidence="1">
    <location>
        <begin position="280"/>
        <end position="299"/>
    </location>
</feature>
<feature type="transmembrane region" description="Helical" evidence="1">
    <location>
        <begin position="185"/>
        <end position="202"/>
    </location>
</feature>
<feature type="transmembrane region" description="Helical" evidence="1">
    <location>
        <begin position="73"/>
        <end position="93"/>
    </location>
</feature>
<organism evidence="3 4">
    <name type="scientific">Celeribacter neptunius</name>
    <dbReference type="NCBI Taxonomy" id="588602"/>
    <lineage>
        <taxon>Bacteria</taxon>
        <taxon>Pseudomonadati</taxon>
        <taxon>Pseudomonadota</taxon>
        <taxon>Alphaproteobacteria</taxon>
        <taxon>Rhodobacterales</taxon>
        <taxon>Roseobacteraceae</taxon>
        <taxon>Celeribacter</taxon>
    </lineage>
</organism>
<gene>
    <name evidence="3" type="ORF">SAMN04487991_3879</name>
</gene>
<proteinExistence type="predicted"/>
<dbReference type="GO" id="GO:0080120">
    <property type="term" value="P:CAAX-box protein maturation"/>
    <property type="evidence" value="ECO:0007669"/>
    <property type="project" value="UniProtKB-ARBA"/>
</dbReference>
<dbReference type="Pfam" id="PF02517">
    <property type="entry name" value="Rce1-like"/>
    <property type="match status" value="1"/>
</dbReference>
<dbReference type="STRING" id="588602.SAMN04487991_3879"/>
<feature type="transmembrane region" description="Helical" evidence="1">
    <location>
        <begin position="29"/>
        <end position="53"/>
    </location>
</feature>
<dbReference type="EMBL" id="FORH01000009">
    <property type="protein sequence ID" value="SFK11742.1"/>
    <property type="molecule type" value="Genomic_DNA"/>
</dbReference>
<dbReference type="InterPro" id="IPR003675">
    <property type="entry name" value="Rce1/LyrA-like_dom"/>
</dbReference>
<dbReference type="OrthoDB" id="7171777at2"/>
<dbReference type="GO" id="GO:0004175">
    <property type="term" value="F:endopeptidase activity"/>
    <property type="evidence" value="ECO:0007669"/>
    <property type="project" value="UniProtKB-ARBA"/>
</dbReference>
<reference evidence="4" key="1">
    <citation type="submission" date="2016-10" db="EMBL/GenBank/DDBJ databases">
        <authorList>
            <person name="Varghese N."/>
            <person name="Submissions S."/>
        </authorList>
    </citation>
    <scope>NUCLEOTIDE SEQUENCE [LARGE SCALE GENOMIC DNA]</scope>
    <source>
        <strain evidence="4">DSM 26471</strain>
    </source>
</reference>
<dbReference type="AlphaFoldDB" id="A0A1I3WW81"/>
<evidence type="ECO:0000313" key="4">
    <source>
        <dbReference type="Proteomes" id="UP000199630"/>
    </source>
</evidence>
<keyword evidence="1" id="KW-0812">Transmembrane</keyword>
<feature type="transmembrane region" description="Helical" evidence="1">
    <location>
        <begin position="113"/>
        <end position="134"/>
    </location>
</feature>
<keyword evidence="4" id="KW-1185">Reference proteome</keyword>
<sequence>MAQNQLKTHPYAPIIASALRRPELWRVGVMILGALLIGSVLTPLSFALIGRIAPNLMPFHLGPEELMIGTTPGGMFVILASFALLLMGSIEMAKRLHGRSLRDLTGPAALMRAQFRVTFKWIAVFTLLSFLLPWDEGPEPVAQLSFGTWLFWMPFALLGLIIQVSAEELFFRGYLQSQIAASTGSYPLGLAAASVLFGLAHLNGTSEGLAALFPVLWAMGFGVIAGDLTMRAGTIGPGIALHFVNNISAVLFAPQQNTMSGFGLFAQTTAPETLYSDPKIMVMQALLLLVSWLVARLALRR</sequence>
<protein>
    <recommendedName>
        <fullName evidence="2">CAAX prenyl protease 2/Lysostaphin resistance protein A-like domain-containing protein</fullName>
    </recommendedName>
</protein>
<evidence type="ECO:0000259" key="2">
    <source>
        <dbReference type="Pfam" id="PF02517"/>
    </source>
</evidence>
<feature type="transmembrane region" description="Helical" evidence="1">
    <location>
        <begin position="208"/>
        <end position="228"/>
    </location>
</feature>
<dbReference type="Proteomes" id="UP000199630">
    <property type="component" value="Unassembled WGS sequence"/>
</dbReference>
<feature type="transmembrane region" description="Helical" evidence="1">
    <location>
        <begin position="146"/>
        <end position="164"/>
    </location>
</feature>
<name>A0A1I3WW81_9RHOB</name>
<keyword evidence="1" id="KW-1133">Transmembrane helix</keyword>
<keyword evidence="1" id="KW-0472">Membrane</keyword>